<evidence type="ECO:0000256" key="1">
    <source>
        <dbReference type="ARBA" id="ARBA00004127"/>
    </source>
</evidence>
<evidence type="ECO:0000256" key="5">
    <source>
        <dbReference type="ARBA" id="ARBA00022989"/>
    </source>
</evidence>
<feature type="non-terminal residue" evidence="9">
    <location>
        <position position="1"/>
    </location>
</feature>
<feature type="transmembrane region" description="Helical" evidence="8">
    <location>
        <begin position="39"/>
        <end position="61"/>
    </location>
</feature>
<dbReference type="InterPro" id="IPR005150">
    <property type="entry name" value="Cellulose_synth"/>
</dbReference>
<keyword evidence="10" id="KW-1185">Reference proteome</keyword>
<feature type="transmembrane region" description="Helical" evidence="8">
    <location>
        <begin position="73"/>
        <end position="94"/>
    </location>
</feature>
<keyword evidence="2" id="KW-0328">Glycosyltransferase</keyword>
<feature type="transmembrane region" description="Helical" evidence="8">
    <location>
        <begin position="715"/>
        <end position="736"/>
    </location>
</feature>
<dbReference type="Proteomes" id="UP000824890">
    <property type="component" value="Unassembled WGS sequence"/>
</dbReference>
<dbReference type="InterPro" id="IPR029044">
    <property type="entry name" value="Nucleotide-diphossugar_trans"/>
</dbReference>
<sequence length="1453" mass="165042">GRLRDVISYTNKLDNRFSSAHEGDREPLFATRRRTGGLIAFRFFAASVFGCICCTWFYRVVEPLEKDENRTGFFRLIWLVMLILEIWFGLYWLVVQSLRWNPVWRSTFTDRLSRRYGNDLPRLDVFVCTADPVIEPPLMVVNTVLSVMALDYPPEKLAVYLSDDGGSQLTFYALAEAAEFAKTWVTFCKRFDVEPRSPGAYFSSKSNVLDSEVAELYREMAARIETATKLRRVPEEARLKCREGFSQWDSDATQRNHATILQILIDGRKENTIAIPTLVYLSREKRPEHHHHYKAGSMNALLRVSSKITCGRIILNLDCDMYANNSKSALEALCILLDEKEGKEIAFVQFPQFYDNLTRNDLYGSMMRVIAHVEFNGLDGNGGPLYIGTGCFHRRDVICGRKYGEEEEEEDEIVEAEKFKSLASCTYEKGSEWGKEMGVKYGCPVEDVITGLAIQCRGWKSAYLTPKKEAFLGVAPTNLHQMLVQQKRWSEGDFQILLSEYSPVWYAQGKISFGLILGYCCYCLWAPSSVPVLLYSLLTSLCLFKGIPLFPKVWSWWVIPFGYVAIAVNTYSLAEFLWCGGTLRGWWNEQRMWLYRRTSSFLFGFTDTLLKKLGVSESAFVITAKVAEEEAAERYEKEVMEFGVESPMFLLLGTLGMLNLFCFAAAVMRLMMTTSREAGGDLQTMGLQFVITGLLVVLNWPLYQGMLLRKDKGKMPVMVTVKSVVLALSACTFIVHEGEPLFDTRRKTGRVIAYRVFSASVFFCICCIWLYRVTVPTEIDENRTGLVRLIWLVMFIVEIWFGLYWVVVQSLRWNPVWRFTFTDRLSRRYGNDLPRLDVFVCTADPVIEPPLMVVNTVLSVAALDYPPEKLAVYLSDDGGSELTFYALAEAAEFAKTWVPFCKKFNVEPRSPAAYLSCKAKTSVLGSAAAEEVARLYKEMAERIETAARLGRIPDEARLKYVEGFSQWDPDATRRNHGTILQILIDGRKANTVTLVYLSREKRPEHHHHFKAGAMNALVRVSSKITCGRIILNVDCDMYSNNSKSARDALCILLDEKEGKEIAFVQFPQCFENLTRNDLYGSMMRVGADVEFKGLDGNGGPLYIGTGCFHRRDVICGRKYGEEEEEESEDTSETEMIKALASCNYEENSQWGKEMGVKYGCPVEDVITGLAIQCRGWKSAYLNPKKKAFVGVAPTNLHQMLVQQRRWSEGDFQILLSEYSPVWYAQGKIGFGLILGYCCFCLWAPSSVPVLIYSVFTSLCLFKGIPLFPKVWSWWFIPFGYVTVAVNAYSLAEFLWCGGTLRGWWNEQRMWLYRRTSSFLFGFTDTILKKLGVSESAFVITAKVAEEEAAERYEKEVMEFGVESPMFLLLGTLGMLHLFCFAAAVMRLVMTSREAGGDVHTMGMQFVITGLLVVINWPLYEGMLLRKDKGKMPRTVTVKAFVLALSACTCIALS</sequence>
<comment type="subcellular location">
    <subcellularLocation>
        <location evidence="1">Endomembrane system</location>
        <topology evidence="1">Multi-pass membrane protein</topology>
    </subcellularLocation>
</comment>
<evidence type="ECO:0008006" key="11">
    <source>
        <dbReference type="Google" id="ProtNLM"/>
    </source>
</evidence>
<reference evidence="9 10" key="1">
    <citation type="submission" date="2021-05" db="EMBL/GenBank/DDBJ databases">
        <title>Genome Assembly of Synthetic Allotetraploid Brassica napus Reveals Homoeologous Exchanges between Subgenomes.</title>
        <authorList>
            <person name="Davis J.T."/>
        </authorList>
    </citation>
    <scope>NUCLEOTIDE SEQUENCE [LARGE SCALE GENOMIC DNA]</scope>
    <source>
        <strain evidence="10">cv. Da-Ae</strain>
        <tissue evidence="9">Seedling</tissue>
    </source>
</reference>
<feature type="transmembrane region" description="Helical" evidence="8">
    <location>
        <begin position="1401"/>
        <end position="1419"/>
    </location>
</feature>
<keyword evidence="3" id="KW-0808">Transferase</keyword>
<proteinExistence type="predicted"/>
<feature type="transmembrane region" description="Helical" evidence="8">
    <location>
        <begin position="786"/>
        <end position="807"/>
    </location>
</feature>
<evidence type="ECO:0000256" key="3">
    <source>
        <dbReference type="ARBA" id="ARBA00022679"/>
    </source>
</evidence>
<feature type="transmembrane region" description="Helical" evidence="8">
    <location>
        <begin position="562"/>
        <end position="587"/>
    </location>
</feature>
<evidence type="ECO:0000313" key="9">
    <source>
        <dbReference type="EMBL" id="KAH0850212.1"/>
    </source>
</evidence>
<name>A0ABQ7X4W6_BRANA</name>
<keyword evidence="6 8" id="KW-0472">Membrane</keyword>
<feature type="transmembrane region" description="Helical" evidence="8">
    <location>
        <begin position="649"/>
        <end position="672"/>
    </location>
</feature>
<organism evidence="9 10">
    <name type="scientific">Brassica napus</name>
    <name type="common">Rape</name>
    <dbReference type="NCBI Taxonomy" id="3708"/>
    <lineage>
        <taxon>Eukaryota</taxon>
        <taxon>Viridiplantae</taxon>
        <taxon>Streptophyta</taxon>
        <taxon>Embryophyta</taxon>
        <taxon>Tracheophyta</taxon>
        <taxon>Spermatophyta</taxon>
        <taxon>Magnoliopsida</taxon>
        <taxon>eudicotyledons</taxon>
        <taxon>Gunneridae</taxon>
        <taxon>Pentapetalae</taxon>
        <taxon>rosids</taxon>
        <taxon>malvids</taxon>
        <taxon>Brassicales</taxon>
        <taxon>Brassicaceae</taxon>
        <taxon>Brassiceae</taxon>
        <taxon>Brassica</taxon>
    </lineage>
</organism>
<feature type="transmembrane region" description="Helical" evidence="8">
    <location>
        <begin position="756"/>
        <end position="774"/>
    </location>
</feature>
<protein>
    <recommendedName>
        <fullName evidence="11">Cellulose synthase-like protein E1</fullName>
    </recommendedName>
</protein>
<evidence type="ECO:0000256" key="4">
    <source>
        <dbReference type="ARBA" id="ARBA00022692"/>
    </source>
</evidence>
<comment type="caution">
    <text evidence="9">The sequence shown here is derived from an EMBL/GenBank/DDBJ whole genome shotgun (WGS) entry which is preliminary data.</text>
</comment>
<feature type="transmembrane region" description="Helical" evidence="8">
    <location>
        <begin position="1273"/>
        <end position="1295"/>
    </location>
</feature>
<feature type="transmembrane region" description="Helical" evidence="8">
    <location>
        <begin position="1241"/>
        <end position="1261"/>
    </location>
</feature>
<keyword evidence="5 8" id="KW-1133">Transmembrane helix</keyword>
<evidence type="ECO:0000256" key="6">
    <source>
        <dbReference type="ARBA" id="ARBA00023136"/>
    </source>
</evidence>
<evidence type="ECO:0000256" key="2">
    <source>
        <dbReference type="ARBA" id="ARBA00022676"/>
    </source>
</evidence>
<dbReference type="EMBL" id="JAGKQM010002120">
    <property type="protein sequence ID" value="KAH0850212.1"/>
    <property type="molecule type" value="Genomic_DNA"/>
</dbReference>
<evidence type="ECO:0000313" key="10">
    <source>
        <dbReference type="Proteomes" id="UP000824890"/>
    </source>
</evidence>
<dbReference type="PANTHER" id="PTHR13301">
    <property type="entry name" value="X-BOX TRANSCRIPTION FACTOR-RELATED"/>
    <property type="match status" value="1"/>
</dbReference>
<dbReference type="Gene3D" id="3.90.550.10">
    <property type="entry name" value="Spore Coat Polysaccharide Biosynthesis Protein SpsA, Chain A"/>
    <property type="match status" value="4"/>
</dbReference>
<dbReference type="SUPFAM" id="SSF53448">
    <property type="entry name" value="Nucleotide-diphospho-sugar transferases"/>
    <property type="match status" value="2"/>
</dbReference>
<evidence type="ECO:0000256" key="7">
    <source>
        <dbReference type="ARBA" id="ARBA00023316"/>
    </source>
</evidence>
<gene>
    <name evidence="9" type="ORF">HID58_091263</name>
</gene>
<accession>A0ABQ7X4W6</accession>
<evidence type="ECO:0000256" key="8">
    <source>
        <dbReference type="SAM" id="Phobius"/>
    </source>
</evidence>
<feature type="transmembrane region" description="Helical" evidence="8">
    <location>
        <begin position="1365"/>
        <end position="1389"/>
    </location>
</feature>
<keyword evidence="7" id="KW-0961">Cell wall biogenesis/degradation</keyword>
<dbReference type="Pfam" id="PF03552">
    <property type="entry name" value="Cellulose_synt"/>
    <property type="match status" value="4"/>
</dbReference>
<keyword evidence="4 8" id="KW-0812">Transmembrane</keyword>
<feature type="transmembrane region" description="Helical" evidence="8">
    <location>
        <begin position="684"/>
        <end position="703"/>
    </location>
</feature>